<dbReference type="PANTHER" id="PTHR38686:SF1">
    <property type="entry name" value="APOLIPOPROTEIN N-ACYLTRANSFERASE"/>
    <property type="match status" value="1"/>
</dbReference>
<comment type="subcellular location">
    <subcellularLocation>
        <location evidence="1">Cell membrane</location>
        <topology evidence="1">Multi-pass membrane protein</topology>
    </subcellularLocation>
</comment>
<dbReference type="InterPro" id="IPR004563">
    <property type="entry name" value="Apolipo_AcylTrfase"/>
</dbReference>
<feature type="domain" description="CN hydrolase" evidence="9">
    <location>
        <begin position="226"/>
        <end position="464"/>
    </location>
</feature>
<keyword evidence="2" id="KW-1003">Cell membrane</keyword>
<evidence type="ECO:0000256" key="2">
    <source>
        <dbReference type="ARBA" id="ARBA00022475"/>
    </source>
</evidence>
<keyword evidence="7 10" id="KW-0012">Acyltransferase</keyword>
<dbReference type="GO" id="GO:0042158">
    <property type="term" value="P:lipoprotein biosynthetic process"/>
    <property type="evidence" value="ECO:0007669"/>
    <property type="project" value="InterPro"/>
</dbReference>
<dbReference type="NCBIfam" id="TIGR00546">
    <property type="entry name" value="lnt"/>
    <property type="match status" value="1"/>
</dbReference>
<protein>
    <submittedName>
        <fullName evidence="10">Apolipoprotein N-acyltransferase / Copper homeostasis protein CutE</fullName>
    </submittedName>
</protein>
<dbReference type="SUPFAM" id="SSF56317">
    <property type="entry name" value="Carbon-nitrogen hydrolase"/>
    <property type="match status" value="1"/>
</dbReference>
<dbReference type="PANTHER" id="PTHR38686">
    <property type="entry name" value="APOLIPOPROTEIN N-ACYLTRANSFERASE"/>
    <property type="match status" value="1"/>
</dbReference>
<dbReference type="GO" id="GO:0016410">
    <property type="term" value="F:N-acyltransferase activity"/>
    <property type="evidence" value="ECO:0007669"/>
    <property type="project" value="InterPro"/>
</dbReference>
<feature type="transmembrane region" description="Helical" evidence="8">
    <location>
        <begin position="159"/>
        <end position="180"/>
    </location>
</feature>
<feature type="transmembrane region" description="Helical" evidence="8">
    <location>
        <begin position="31"/>
        <end position="48"/>
    </location>
</feature>
<reference evidence="10" key="1">
    <citation type="submission" date="2018-06" db="EMBL/GenBank/DDBJ databases">
        <authorList>
            <person name="Zhirakovskaya E."/>
        </authorList>
    </citation>
    <scope>NUCLEOTIDE SEQUENCE</scope>
</reference>
<dbReference type="InterPro" id="IPR003010">
    <property type="entry name" value="C-N_Hydrolase"/>
</dbReference>
<dbReference type="Gene3D" id="3.60.110.10">
    <property type="entry name" value="Carbon-nitrogen hydrolase"/>
    <property type="match status" value="1"/>
</dbReference>
<keyword evidence="6 8" id="KW-0472">Membrane</keyword>
<keyword evidence="4 8" id="KW-0812">Transmembrane</keyword>
<dbReference type="EMBL" id="UOFK01000056">
    <property type="protein sequence ID" value="VAW74211.1"/>
    <property type="molecule type" value="Genomic_DNA"/>
</dbReference>
<evidence type="ECO:0000313" key="10">
    <source>
        <dbReference type="EMBL" id="VAW74211.1"/>
    </source>
</evidence>
<dbReference type="CDD" id="cd07571">
    <property type="entry name" value="ALP_N-acyl_transferase"/>
    <property type="match status" value="1"/>
</dbReference>
<feature type="transmembrane region" description="Helical" evidence="8">
    <location>
        <begin position="192"/>
        <end position="208"/>
    </location>
</feature>
<dbReference type="Pfam" id="PF20154">
    <property type="entry name" value="LNT_N"/>
    <property type="match status" value="1"/>
</dbReference>
<dbReference type="GO" id="GO:0005886">
    <property type="term" value="C:plasma membrane"/>
    <property type="evidence" value="ECO:0007669"/>
    <property type="project" value="UniProtKB-SubCell"/>
</dbReference>
<dbReference type="PROSITE" id="PS50263">
    <property type="entry name" value="CN_HYDROLASE"/>
    <property type="match status" value="1"/>
</dbReference>
<feature type="transmembrane region" description="Helical" evidence="8">
    <location>
        <begin position="119"/>
        <end position="139"/>
    </location>
</feature>
<dbReference type="AlphaFoldDB" id="A0A3B0Y3D5"/>
<keyword evidence="5 8" id="KW-1133">Transmembrane helix</keyword>
<evidence type="ECO:0000256" key="5">
    <source>
        <dbReference type="ARBA" id="ARBA00022989"/>
    </source>
</evidence>
<dbReference type="InterPro" id="IPR045378">
    <property type="entry name" value="LNT_N"/>
</dbReference>
<evidence type="ECO:0000256" key="4">
    <source>
        <dbReference type="ARBA" id="ARBA00022692"/>
    </source>
</evidence>
<evidence type="ECO:0000256" key="7">
    <source>
        <dbReference type="ARBA" id="ARBA00023315"/>
    </source>
</evidence>
<dbReference type="InterPro" id="IPR036526">
    <property type="entry name" value="C-N_Hydrolase_sf"/>
</dbReference>
<evidence type="ECO:0000256" key="8">
    <source>
        <dbReference type="SAM" id="Phobius"/>
    </source>
</evidence>
<keyword evidence="3 10" id="KW-0808">Transferase</keyword>
<dbReference type="HAMAP" id="MF_01148">
    <property type="entry name" value="Lnt"/>
    <property type="match status" value="1"/>
</dbReference>
<evidence type="ECO:0000256" key="6">
    <source>
        <dbReference type="ARBA" id="ARBA00023136"/>
    </source>
</evidence>
<feature type="transmembrane region" description="Helical" evidence="8">
    <location>
        <begin position="55"/>
        <end position="76"/>
    </location>
</feature>
<keyword evidence="10" id="KW-0449">Lipoprotein</keyword>
<sequence>MLSTLPSVWKGLVALLCGAMVPLGFSPFGFYLLPVVALAILASLLYGITPRLGLLLGALFGLGEFVVGVSWVHISIHQFGNAGMVLSLATVLLLALYLALFSALMGWLVGRLSTASRTVVMLAVFPAAWTLTELLRGWLFSGFPWLNLGYSQIDSPLLGFAPLLGVYAVGFVTALSAGLLNCIVTGSGRLRVVALASISLIGLTGWALNQYHWTQRSGEPLTATLVQGNIPQELKWKPEQQRQTLERYVSLTNEHTDSDLIVWPETAVPSFYDQVEGDFLVPLREDLQAKGVSLVTGIPVLDRSQWNYYNAVISLDQPGRFYYKAHLVPFGEYLPLRDWLANVLSFLPVPPSDFTSGGLDQPLLKVAGYPVGASICYEIAFGEEIIHTLPQAAFLINISNDAWFGDSLAPHQHLEMARMRARETERYLLRATNTGISAIIDADGQLIVQSPQFEMTTVTGTVQPRSGATPYVRWGNRPVLILSIGLLLMVWRIARK</sequence>
<gene>
    <name evidence="10" type="ORF">MNBD_GAMMA13-760</name>
</gene>
<evidence type="ECO:0000256" key="1">
    <source>
        <dbReference type="ARBA" id="ARBA00004651"/>
    </source>
</evidence>
<accession>A0A3B0Y3D5</accession>
<proteinExistence type="inferred from homology"/>
<evidence type="ECO:0000256" key="3">
    <source>
        <dbReference type="ARBA" id="ARBA00022679"/>
    </source>
</evidence>
<feature type="transmembrane region" description="Helical" evidence="8">
    <location>
        <begin position="82"/>
        <end position="107"/>
    </location>
</feature>
<evidence type="ECO:0000259" key="9">
    <source>
        <dbReference type="PROSITE" id="PS50263"/>
    </source>
</evidence>
<name>A0A3B0Y3D5_9ZZZZ</name>
<organism evidence="10">
    <name type="scientific">hydrothermal vent metagenome</name>
    <dbReference type="NCBI Taxonomy" id="652676"/>
    <lineage>
        <taxon>unclassified sequences</taxon>
        <taxon>metagenomes</taxon>
        <taxon>ecological metagenomes</taxon>
    </lineage>
</organism>
<dbReference type="Pfam" id="PF00795">
    <property type="entry name" value="CN_hydrolase"/>
    <property type="match status" value="1"/>
</dbReference>